<proteinExistence type="predicted"/>
<dbReference type="Proteomes" id="UP000620124">
    <property type="component" value="Unassembled WGS sequence"/>
</dbReference>
<dbReference type="OrthoDB" id="2947953at2759"/>
<reference evidence="2" key="1">
    <citation type="submission" date="2020-05" db="EMBL/GenBank/DDBJ databases">
        <title>Mycena genomes resolve the evolution of fungal bioluminescence.</title>
        <authorList>
            <person name="Tsai I.J."/>
        </authorList>
    </citation>
    <scope>NUCLEOTIDE SEQUENCE</scope>
    <source>
        <strain evidence="2">CCC161011</strain>
    </source>
</reference>
<feature type="compositionally biased region" description="Basic and acidic residues" evidence="1">
    <location>
        <begin position="563"/>
        <end position="573"/>
    </location>
</feature>
<comment type="caution">
    <text evidence="2">The sequence shown here is derived from an EMBL/GenBank/DDBJ whole genome shotgun (WGS) entry which is preliminary data.</text>
</comment>
<protein>
    <submittedName>
        <fullName evidence="2">Uncharacterized protein</fullName>
    </submittedName>
</protein>
<name>A0A8H6X436_9AGAR</name>
<feature type="compositionally biased region" description="Low complexity" evidence="1">
    <location>
        <begin position="147"/>
        <end position="158"/>
    </location>
</feature>
<feature type="region of interest" description="Disordered" evidence="1">
    <location>
        <begin position="325"/>
        <end position="351"/>
    </location>
</feature>
<evidence type="ECO:0000256" key="1">
    <source>
        <dbReference type="SAM" id="MobiDB-lite"/>
    </source>
</evidence>
<accession>A0A8H6X436</accession>
<dbReference type="EMBL" id="JACAZI010000028">
    <property type="protein sequence ID" value="KAF7333802.1"/>
    <property type="molecule type" value="Genomic_DNA"/>
</dbReference>
<feature type="region of interest" description="Disordered" evidence="1">
    <location>
        <begin position="127"/>
        <end position="169"/>
    </location>
</feature>
<evidence type="ECO:0000313" key="3">
    <source>
        <dbReference type="Proteomes" id="UP000620124"/>
    </source>
</evidence>
<keyword evidence="3" id="KW-1185">Reference proteome</keyword>
<sequence length="605" mass="66817">MPPRIDPNALPAVEQIKGGSVSTLNKAELFSIAKELKLPLPDDPKDIVGKVLKAKVSTALKSPQFANDPRFQKFKSYRPQTTGGAAIKNSADKDKLDLAASQKQDAAPSGAHGKLLQKAVKSDPAPQFRLLGVTKPDTGTDHVDTASESSLSPVPSLSSDEKDQPNKPLSQAAVNPLASYALVQKDEVEYGLPISVEFQGVDSQTVWISPFHRDSIPVFKAEDGTFSTSLKKLLPLALTQISPVKGDRYTKISVALDRGGTLILGTTHDFRNGNFPDFLALAEADYCQLHREPKKLHCHFLLRPGKPLSVNPGLSSKIKPLELARSRPKATTPTKRKRHVPGVDSDQEHDWADNENDKSFLDFMNEFLGGRQGGYPQGDEIGTRLERWSDRERVIEYCDENYKMTGKGKPYRIPAEVKNHENEAYHQYAGRPFTKKCITLALGVGNGTVTADRKLFTNPDIPCDADAERWVKGELDNKVAHDRALKAKFDKMSARQWEDHVLEAKKAKLAADAAAEKERSRAAAQRKKEKKREKYLTESRGEKRPRGVGDVDEEERELKRRLKEIQQKRKADQADSGALSVAKGKAASVELDSSDLDSDSSSSLD</sequence>
<feature type="compositionally biased region" description="Basic and acidic residues" evidence="1">
    <location>
        <begin position="532"/>
        <end position="549"/>
    </location>
</feature>
<gene>
    <name evidence="2" type="ORF">MVEN_02337000</name>
</gene>
<feature type="region of interest" description="Disordered" evidence="1">
    <location>
        <begin position="513"/>
        <end position="605"/>
    </location>
</feature>
<dbReference type="AlphaFoldDB" id="A0A8H6X436"/>
<evidence type="ECO:0000313" key="2">
    <source>
        <dbReference type="EMBL" id="KAF7333802.1"/>
    </source>
</evidence>
<organism evidence="2 3">
    <name type="scientific">Mycena venus</name>
    <dbReference type="NCBI Taxonomy" id="2733690"/>
    <lineage>
        <taxon>Eukaryota</taxon>
        <taxon>Fungi</taxon>
        <taxon>Dikarya</taxon>
        <taxon>Basidiomycota</taxon>
        <taxon>Agaricomycotina</taxon>
        <taxon>Agaricomycetes</taxon>
        <taxon>Agaricomycetidae</taxon>
        <taxon>Agaricales</taxon>
        <taxon>Marasmiineae</taxon>
        <taxon>Mycenaceae</taxon>
        <taxon>Mycena</taxon>
    </lineage>
</organism>